<reference evidence="2 3" key="1">
    <citation type="submission" date="2019-08" db="EMBL/GenBank/DDBJ databases">
        <title>Archangium and Cystobacter genomes.</title>
        <authorList>
            <person name="Chen I.-C.K."/>
            <person name="Wielgoss S."/>
        </authorList>
    </citation>
    <scope>NUCLEOTIDE SEQUENCE [LARGE SCALE GENOMIC DNA]</scope>
    <source>
        <strain evidence="2 3">Cbm 6</strain>
    </source>
</reference>
<protein>
    <submittedName>
        <fullName evidence="2">AAA family ATPase</fullName>
    </submittedName>
</protein>
<dbReference type="PANTHER" id="PTHR43581">
    <property type="entry name" value="ATP/GTP PHOSPHATASE"/>
    <property type="match status" value="1"/>
</dbReference>
<keyword evidence="3" id="KW-1185">Reference proteome</keyword>
<proteinExistence type="predicted"/>
<dbReference type="InterPro" id="IPR027417">
    <property type="entry name" value="P-loop_NTPase"/>
</dbReference>
<evidence type="ECO:0000259" key="1">
    <source>
        <dbReference type="Pfam" id="PF13304"/>
    </source>
</evidence>
<dbReference type="Pfam" id="PF13304">
    <property type="entry name" value="AAA_21"/>
    <property type="match status" value="1"/>
</dbReference>
<dbReference type="RefSeq" id="WP_395803587.1">
    <property type="nucleotide sequence ID" value="NZ_CP043494.1"/>
</dbReference>
<dbReference type="Gene3D" id="3.40.50.300">
    <property type="entry name" value="P-loop containing nucleotide triphosphate hydrolases"/>
    <property type="match status" value="2"/>
</dbReference>
<name>A0ABY9WW61_9BACT</name>
<evidence type="ECO:0000313" key="2">
    <source>
        <dbReference type="EMBL" id="WNG47360.1"/>
    </source>
</evidence>
<organism evidence="2 3">
    <name type="scientific">Archangium minus</name>
    <dbReference type="NCBI Taxonomy" id="83450"/>
    <lineage>
        <taxon>Bacteria</taxon>
        <taxon>Pseudomonadati</taxon>
        <taxon>Myxococcota</taxon>
        <taxon>Myxococcia</taxon>
        <taxon>Myxococcales</taxon>
        <taxon>Cystobacterineae</taxon>
        <taxon>Archangiaceae</taxon>
        <taxon>Archangium</taxon>
    </lineage>
</organism>
<sequence>MYIRHLKVEHLKRLRSFELDFTHRDQPRMWTVLIGENGTAKTTLLQAIALAAAGYKEVSGLAGSTVKHMSDRRDESRMSIDATFSFGPMSLRGGKAIHPHLPPTSGHKPREPLLRSRVSLEAGSTSLDASAFYGSKPLKLKEQHSDPLAEARAMNTPLWFVAGYGISRALPNALEIPTLARPSIERLEPLFRQIQLVSTGFANHFLQKDQKEGRRLGETSRQFSRMLNQAVQLGGADLFPSLARLELRGKGGARSSTSLIESDRFYQVMARGQAPVAVAGVALSHGYQSTFAWIADLIGHVLLESKTELDTTDMEGLVLIDEIDLYLHPTWQASFIPALRRVFPNMQFVATTHSPVVLSSLAPHEVVRLVVDEETGDIVQGGWSRDDGRFHPGIQDTELQPDPRIMTGGELYRTWFGLEGTTPNPIGEKLRRLQILSAHPAPSAEQQRELKRLRDDVRKEFTQRLGAAEGKKAFEELKTNWGTTR</sequence>
<evidence type="ECO:0000313" key="3">
    <source>
        <dbReference type="Proteomes" id="UP001611383"/>
    </source>
</evidence>
<dbReference type="InterPro" id="IPR051396">
    <property type="entry name" value="Bact_Antivir_Def_Nuclease"/>
</dbReference>
<accession>A0ABY9WW61</accession>
<feature type="domain" description="ATPase AAA-type core" evidence="1">
    <location>
        <begin position="264"/>
        <end position="359"/>
    </location>
</feature>
<dbReference type="EMBL" id="CP043494">
    <property type="protein sequence ID" value="WNG47360.1"/>
    <property type="molecule type" value="Genomic_DNA"/>
</dbReference>
<dbReference type="InterPro" id="IPR003959">
    <property type="entry name" value="ATPase_AAA_core"/>
</dbReference>
<dbReference type="Proteomes" id="UP001611383">
    <property type="component" value="Chromosome"/>
</dbReference>
<dbReference type="PANTHER" id="PTHR43581:SF2">
    <property type="entry name" value="EXCINUCLEASE ATPASE SUBUNIT"/>
    <property type="match status" value="1"/>
</dbReference>
<gene>
    <name evidence="2" type="ORF">F0U60_26940</name>
</gene>
<dbReference type="SUPFAM" id="SSF52540">
    <property type="entry name" value="P-loop containing nucleoside triphosphate hydrolases"/>
    <property type="match status" value="1"/>
</dbReference>